<proteinExistence type="predicted"/>
<sequence length="317" mass="32697">MVCGCLGLVGLPPCGPFISDHDYVLPRQATSTQPSTSPPSSPLTTVACASDPPPILESGPSSHCPEVVTVAACSGEVLVDPLLEEDQVNLSFSDDDSEASPKSTPSPSPAPSTMPYPPPSPPASSSVSPFLAPSIPPEHSSPPCHTRLLCSKAANATPKDTGIQTPLPSPEEVTGRLEAQPTPPPPAIEPPSLVSPPVQPLNTPSMDSECTLTSGTTDDWITVVSKKKIIKPKHTKQRSAATVPIGSSKPFSDNSVALATQVVEVPVDPPCITLGGDSLSTSPLEASMGTQLTSQGQQIVHMNPVGYRRGNSSSTSP</sequence>
<keyword evidence="2" id="KW-1185">Reference proteome</keyword>
<comment type="caution">
    <text evidence="1">The sequence shown here is derived from an EMBL/GenBank/DDBJ whole genome shotgun (WGS) entry which is preliminary data.</text>
</comment>
<evidence type="ECO:0000313" key="2">
    <source>
        <dbReference type="Proteomes" id="UP000309997"/>
    </source>
</evidence>
<name>A0ACC4BWR5_POPAL</name>
<evidence type="ECO:0000313" key="1">
    <source>
        <dbReference type="EMBL" id="KAL3583109.1"/>
    </source>
</evidence>
<accession>A0ACC4BWR5</accession>
<reference evidence="1 2" key="1">
    <citation type="journal article" date="2024" name="Plant Biotechnol. J.">
        <title>Genome and CRISPR/Cas9 system of a widespread forest tree (Populus alba) in the world.</title>
        <authorList>
            <person name="Liu Y.J."/>
            <person name="Jiang P.F."/>
            <person name="Han X.M."/>
            <person name="Li X.Y."/>
            <person name="Wang H.M."/>
            <person name="Wang Y.J."/>
            <person name="Wang X.X."/>
            <person name="Zeng Q.Y."/>
        </authorList>
    </citation>
    <scope>NUCLEOTIDE SEQUENCE [LARGE SCALE GENOMIC DNA]</scope>
    <source>
        <strain evidence="2">cv. PAL-ZL1</strain>
    </source>
</reference>
<protein>
    <submittedName>
        <fullName evidence="1">Uncharacterized protein</fullName>
    </submittedName>
</protein>
<gene>
    <name evidence="1" type="ORF">D5086_017441</name>
</gene>
<dbReference type="EMBL" id="RCHU02000008">
    <property type="protein sequence ID" value="KAL3583109.1"/>
    <property type="molecule type" value="Genomic_DNA"/>
</dbReference>
<organism evidence="1 2">
    <name type="scientific">Populus alba</name>
    <name type="common">White poplar</name>
    <dbReference type="NCBI Taxonomy" id="43335"/>
    <lineage>
        <taxon>Eukaryota</taxon>
        <taxon>Viridiplantae</taxon>
        <taxon>Streptophyta</taxon>
        <taxon>Embryophyta</taxon>
        <taxon>Tracheophyta</taxon>
        <taxon>Spermatophyta</taxon>
        <taxon>Magnoliopsida</taxon>
        <taxon>eudicotyledons</taxon>
        <taxon>Gunneridae</taxon>
        <taxon>Pentapetalae</taxon>
        <taxon>rosids</taxon>
        <taxon>fabids</taxon>
        <taxon>Malpighiales</taxon>
        <taxon>Salicaceae</taxon>
        <taxon>Saliceae</taxon>
        <taxon>Populus</taxon>
    </lineage>
</organism>
<dbReference type="Proteomes" id="UP000309997">
    <property type="component" value="Unassembled WGS sequence"/>
</dbReference>